<keyword evidence="2" id="KW-1185">Reference proteome</keyword>
<evidence type="ECO:0000313" key="2">
    <source>
        <dbReference type="Proteomes" id="UP001060215"/>
    </source>
</evidence>
<accession>A0ACC0G0R6</accession>
<protein>
    <submittedName>
        <fullName evidence="1">Glucan endo-1,3-beta-glucosidase 11</fullName>
    </submittedName>
</protein>
<dbReference type="Proteomes" id="UP001060215">
    <property type="component" value="Chromosome 12"/>
</dbReference>
<organism evidence="1 2">
    <name type="scientific">Camellia lanceoleosa</name>
    <dbReference type="NCBI Taxonomy" id="1840588"/>
    <lineage>
        <taxon>Eukaryota</taxon>
        <taxon>Viridiplantae</taxon>
        <taxon>Streptophyta</taxon>
        <taxon>Embryophyta</taxon>
        <taxon>Tracheophyta</taxon>
        <taxon>Spermatophyta</taxon>
        <taxon>Magnoliopsida</taxon>
        <taxon>eudicotyledons</taxon>
        <taxon>Gunneridae</taxon>
        <taxon>Pentapetalae</taxon>
        <taxon>asterids</taxon>
        <taxon>Ericales</taxon>
        <taxon>Theaceae</taxon>
        <taxon>Camellia</taxon>
    </lineage>
</organism>
<name>A0ACC0G0R6_9ERIC</name>
<reference evidence="1 2" key="1">
    <citation type="journal article" date="2022" name="Plant J.">
        <title>Chromosome-level genome of Camellia lanceoleosa provides a valuable resource for understanding genome evolution and self-incompatibility.</title>
        <authorList>
            <person name="Gong W."/>
            <person name="Xiao S."/>
            <person name="Wang L."/>
            <person name="Liao Z."/>
            <person name="Chang Y."/>
            <person name="Mo W."/>
            <person name="Hu G."/>
            <person name="Li W."/>
            <person name="Zhao G."/>
            <person name="Zhu H."/>
            <person name="Hu X."/>
            <person name="Ji K."/>
            <person name="Xiang X."/>
            <person name="Song Q."/>
            <person name="Yuan D."/>
            <person name="Jin S."/>
            <person name="Zhang L."/>
        </authorList>
    </citation>
    <scope>NUCLEOTIDE SEQUENCE [LARGE SCALE GENOMIC DNA]</scope>
    <source>
        <strain evidence="1">SQ_2022a</strain>
    </source>
</reference>
<dbReference type="EMBL" id="CM045769">
    <property type="protein sequence ID" value="KAI7994625.1"/>
    <property type="molecule type" value="Genomic_DNA"/>
</dbReference>
<sequence length="435" mass="46462">MEFNRTNCSSILVVFFILGLVFPASMVAAIGINYGQIANNLPSPENVIPLVRSIGASKIKLYDADPRVLKAFANSSVEFIVGLGNEYLGKMRDPDKAQAWVKTNVGAYIPATKITCITVGNEVLTLNDTSLSDSLLPAMQSVHTALVNLNLEKQVSVTTAHSLAVLETSYPPSAGAFRPDLRGRITQILDFHLKTGSPFLINAYPFFSYKANPKQVPLDFVLFQPNSGIVDPVSNLHYDNMLFAQIDAVYSALASPSLSLSLGGGEGGGPYKKLPVQISETGWPSKGDQDEAGATPDNANKYNTNLMKLIAQNKGTPLKPNSDLNIYVFALFNENMKPGPTSERNYGLFNPDGSLAYPLGGLTANYNIVNNTTTTTTNASSSGGGTSATNAPSPPQSSSTGYLSISAAAGRLHFDSTWVVYMCLVLVGLLSLLVF</sequence>
<comment type="caution">
    <text evidence="1">The sequence shown here is derived from an EMBL/GenBank/DDBJ whole genome shotgun (WGS) entry which is preliminary data.</text>
</comment>
<proteinExistence type="predicted"/>
<gene>
    <name evidence="1" type="ORF">LOK49_LG11G02906</name>
</gene>
<evidence type="ECO:0000313" key="1">
    <source>
        <dbReference type="EMBL" id="KAI7994625.1"/>
    </source>
</evidence>